<evidence type="ECO:0000313" key="2">
    <source>
        <dbReference type="EMBL" id="KAH8519754.1"/>
    </source>
</evidence>
<feature type="non-terminal residue" evidence="2">
    <location>
        <position position="51"/>
    </location>
</feature>
<gene>
    <name evidence="2" type="ORF">H0E87_001260</name>
</gene>
<keyword evidence="1" id="KW-0732">Signal</keyword>
<feature type="chain" id="PRO_5035836244" evidence="1">
    <location>
        <begin position="28"/>
        <end position="51"/>
    </location>
</feature>
<comment type="caution">
    <text evidence="2">The sequence shown here is derived from an EMBL/GenBank/DDBJ whole genome shotgun (WGS) entry which is preliminary data.</text>
</comment>
<keyword evidence="3" id="KW-1185">Reference proteome</keyword>
<sequence length="51" mass="5487">MARISAVFGFWALILLAGTAFMSSSHSSSHDVNFPKTEDGMAASIPMKELK</sequence>
<dbReference type="Proteomes" id="UP000807159">
    <property type="component" value="Chromosome 1"/>
</dbReference>
<name>A0A8T2ZQ90_POPDE</name>
<protein>
    <submittedName>
        <fullName evidence="2">Uncharacterized protein</fullName>
    </submittedName>
</protein>
<proteinExistence type="predicted"/>
<reference evidence="2" key="1">
    <citation type="journal article" date="2021" name="J. Hered.">
        <title>Genome Assembly of Salicaceae Populus deltoides (Eastern Cottonwood) I-69 Based on Nanopore Sequencing and Hi-C Technologies.</title>
        <authorList>
            <person name="Bai S."/>
            <person name="Wu H."/>
            <person name="Zhang J."/>
            <person name="Pan Z."/>
            <person name="Zhao W."/>
            <person name="Li Z."/>
            <person name="Tong C."/>
        </authorList>
    </citation>
    <scope>NUCLEOTIDE SEQUENCE</scope>
    <source>
        <tissue evidence="2">Leaf</tissue>
    </source>
</reference>
<feature type="signal peptide" evidence="1">
    <location>
        <begin position="1"/>
        <end position="27"/>
    </location>
</feature>
<dbReference type="EMBL" id="JACEGQ020000001">
    <property type="protein sequence ID" value="KAH8519754.1"/>
    <property type="molecule type" value="Genomic_DNA"/>
</dbReference>
<evidence type="ECO:0000313" key="3">
    <source>
        <dbReference type="Proteomes" id="UP000807159"/>
    </source>
</evidence>
<dbReference type="AlphaFoldDB" id="A0A8T2ZQ90"/>
<organism evidence="2 3">
    <name type="scientific">Populus deltoides</name>
    <name type="common">Eastern poplar</name>
    <name type="synonym">Eastern cottonwood</name>
    <dbReference type="NCBI Taxonomy" id="3696"/>
    <lineage>
        <taxon>Eukaryota</taxon>
        <taxon>Viridiplantae</taxon>
        <taxon>Streptophyta</taxon>
        <taxon>Embryophyta</taxon>
        <taxon>Tracheophyta</taxon>
        <taxon>Spermatophyta</taxon>
        <taxon>Magnoliopsida</taxon>
        <taxon>eudicotyledons</taxon>
        <taxon>Gunneridae</taxon>
        <taxon>Pentapetalae</taxon>
        <taxon>rosids</taxon>
        <taxon>fabids</taxon>
        <taxon>Malpighiales</taxon>
        <taxon>Salicaceae</taxon>
        <taxon>Saliceae</taxon>
        <taxon>Populus</taxon>
    </lineage>
</organism>
<accession>A0A8T2ZQ90</accession>
<evidence type="ECO:0000256" key="1">
    <source>
        <dbReference type="SAM" id="SignalP"/>
    </source>
</evidence>